<dbReference type="InterPro" id="IPR036148">
    <property type="entry name" value="MmgE/PrpD_sf"/>
</dbReference>
<evidence type="ECO:0000313" key="4">
    <source>
        <dbReference type="Proteomes" id="UP001500975"/>
    </source>
</evidence>
<dbReference type="RefSeq" id="WP_345539172.1">
    <property type="nucleotide sequence ID" value="NZ_BAABGJ010000053.1"/>
</dbReference>
<comment type="caution">
    <text evidence="3">The sequence shown here is derived from an EMBL/GenBank/DDBJ whole genome shotgun (WGS) entry which is preliminary data.</text>
</comment>
<feature type="domain" description="MmgE/PrpD N-terminal" evidence="2">
    <location>
        <begin position="6"/>
        <end position="243"/>
    </location>
</feature>
<comment type="similarity">
    <text evidence="1">Belongs to the PrpD family.</text>
</comment>
<accession>A0ABP8HYE6</accession>
<dbReference type="SUPFAM" id="SSF103378">
    <property type="entry name" value="2-methylcitrate dehydratase PrpD"/>
    <property type="match status" value="1"/>
</dbReference>
<dbReference type="EMBL" id="BAABGJ010000053">
    <property type="protein sequence ID" value="GAA4347515.1"/>
    <property type="molecule type" value="Genomic_DNA"/>
</dbReference>
<sequence>MTVAGELAQFLIRTRYEEIPPKAIDYAAMLISSTVASAAMGSTLASLRIVRDMLVMRGGTEEASPWFGGLPKLPVASAARINALMSDAAASDDSDLRNITHPGTTLAVAAMAVAEKTGASGKDVLAAIALGYEAAGRINTGVIPGLIWEKGFHGCMVAIFGGAVAAGLLLKLNSKQMTNAVGLAATSNAGLLAAANTSMAREHHAGLAAMLGVEAAQLAGFGYTVEESVLEHPRGYFFAYGQDAHASGRGPKSPEAWATTGRS</sequence>
<reference evidence="4" key="1">
    <citation type="journal article" date="2019" name="Int. J. Syst. Evol. Microbiol.">
        <title>The Global Catalogue of Microorganisms (GCM) 10K type strain sequencing project: providing services to taxonomists for standard genome sequencing and annotation.</title>
        <authorList>
            <consortium name="The Broad Institute Genomics Platform"/>
            <consortium name="The Broad Institute Genome Sequencing Center for Infectious Disease"/>
            <person name="Wu L."/>
            <person name="Ma J."/>
        </authorList>
    </citation>
    <scope>NUCLEOTIDE SEQUENCE [LARGE SCALE GENOMIC DNA]</scope>
    <source>
        <strain evidence="4">JCM 17804</strain>
    </source>
</reference>
<gene>
    <name evidence="3" type="ORF">GCM10023165_32450</name>
</gene>
<evidence type="ECO:0000259" key="2">
    <source>
        <dbReference type="Pfam" id="PF03972"/>
    </source>
</evidence>
<dbReference type="PANTHER" id="PTHR16943:SF8">
    <property type="entry name" value="2-METHYLCITRATE DEHYDRATASE"/>
    <property type="match status" value="1"/>
</dbReference>
<evidence type="ECO:0000256" key="1">
    <source>
        <dbReference type="ARBA" id="ARBA00006174"/>
    </source>
</evidence>
<dbReference type="InterPro" id="IPR005656">
    <property type="entry name" value="MmgE_PrpD"/>
</dbReference>
<dbReference type="Proteomes" id="UP001500975">
    <property type="component" value="Unassembled WGS sequence"/>
</dbReference>
<dbReference type="Pfam" id="PF03972">
    <property type="entry name" value="MmgE_PrpD_N"/>
    <property type="match status" value="1"/>
</dbReference>
<dbReference type="PANTHER" id="PTHR16943">
    <property type="entry name" value="2-METHYLCITRATE DEHYDRATASE-RELATED"/>
    <property type="match status" value="1"/>
</dbReference>
<dbReference type="Gene3D" id="1.10.4100.10">
    <property type="entry name" value="2-methylcitrate dehydratase PrpD"/>
    <property type="match status" value="1"/>
</dbReference>
<organism evidence="3 4">
    <name type="scientific">Variovorax defluvii</name>
    <dbReference type="NCBI Taxonomy" id="913761"/>
    <lineage>
        <taxon>Bacteria</taxon>
        <taxon>Pseudomonadati</taxon>
        <taxon>Pseudomonadota</taxon>
        <taxon>Betaproteobacteria</taxon>
        <taxon>Burkholderiales</taxon>
        <taxon>Comamonadaceae</taxon>
        <taxon>Variovorax</taxon>
    </lineage>
</organism>
<dbReference type="InterPro" id="IPR045336">
    <property type="entry name" value="MmgE_PrpD_N"/>
</dbReference>
<evidence type="ECO:0000313" key="3">
    <source>
        <dbReference type="EMBL" id="GAA4347515.1"/>
    </source>
</evidence>
<keyword evidence="4" id="KW-1185">Reference proteome</keyword>
<protein>
    <recommendedName>
        <fullName evidence="2">MmgE/PrpD N-terminal domain-containing protein</fullName>
    </recommendedName>
</protein>
<proteinExistence type="inferred from homology"/>
<name>A0ABP8HYE6_9BURK</name>
<dbReference type="InterPro" id="IPR042183">
    <property type="entry name" value="MmgE/PrpD_sf_1"/>
</dbReference>